<dbReference type="AlphaFoldDB" id="A0A9P4IR84"/>
<evidence type="ECO:0000256" key="3">
    <source>
        <dbReference type="ARBA" id="ARBA00022679"/>
    </source>
</evidence>
<keyword evidence="7" id="KW-1185">Reference proteome</keyword>
<protein>
    <recommendedName>
        <fullName evidence="8">Glycosyltransferase family 34 protein</fullName>
    </recommendedName>
</protein>
<gene>
    <name evidence="6" type="ORF">NA57DRAFT_52573</name>
</gene>
<dbReference type="Proteomes" id="UP000799772">
    <property type="component" value="Unassembled WGS sequence"/>
</dbReference>
<dbReference type="Gene3D" id="3.90.550.10">
    <property type="entry name" value="Spore Coat Polysaccharide Biosynthesis Protein SpsA, Chain A"/>
    <property type="match status" value="1"/>
</dbReference>
<keyword evidence="3" id="KW-0808">Transferase</keyword>
<sequence>MHFYSSSRQAAPYLPRHKMGAKAHVNHPMSTRRRNQYIKWGVIAALLIFLFFNWRSTADEIQAISPYTISITEKGKSPAAAKDGAESADVATDGAANAEPKKEEEKHDNQMKIAIVTFTTSEKSYTYMSLKNKHAYARRHNYTLLIDYDAPESHDVGIMWHKFKMMEDLVHAGTHDWIWWIDFDTLITNLNIKLDDIIKESLYNVSSVFPAAKNPDFKTQFNSAEADGVDPSNIDFLLTADCFPLNAGSMLVRGRLPPSRQTPLTTVDFLDRVRKYHAANASYENQLSEQDCMRDMLFDMDPGYTEKHVRMIPQWKTNAFPEEIKCWDKDDRGWEKGTFAIHFAGAWAHLKDDDPTGVLMRKYEPEIVD</sequence>
<dbReference type="OrthoDB" id="205108at2759"/>
<dbReference type="InterPro" id="IPR008630">
    <property type="entry name" value="Glyco_trans_34"/>
</dbReference>
<evidence type="ECO:0008006" key="8">
    <source>
        <dbReference type="Google" id="ProtNLM"/>
    </source>
</evidence>
<keyword evidence="5" id="KW-1133">Transmembrane helix</keyword>
<proteinExistence type="inferred from homology"/>
<dbReference type="PANTHER" id="PTHR31306">
    <property type="entry name" value="ALPHA-1,6-MANNOSYLTRANSFERASE MNN11-RELATED"/>
    <property type="match status" value="1"/>
</dbReference>
<evidence type="ECO:0000256" key="2">
    <source>
        <dbReference type="ARBA" id="ARBA00022676"/>
    </source>
</evidence>
<organism evidence="6 7">
    <name type="scientific">Rhizodiscina lignyota</name>
    <dbReference type="NCBI Taxonomy" id="1504668"/>
    <lineage>
        <taxon>Eukaryota</taxon>
        <taxon>Fungi</taxon>
        <taxon>Dikarya</taxon>
        <taxon>Ascomycota</taxon>
        <taxon>Pezizomycotina</taxon>
        <taxon>Dothideomycetes</taxon>
        <taxon>Pleosporomycetidae</taxon>
        <taxon>Aulographales</taxon>
        <taxon>Rhizodiscinaceae</taxon>
        <taxon>Rhizodiscina</taxon>
    </lineage>
</organism>
<dbReference type="GO" id="GO:0000139">
    <property type="term" value="C:Golgi membrane"/>
    <property type="evidence" value="ECO:0007669"/>
    <property type="project" value="TreeGrafter"/>
</dbReference>
<dbReference type="Pfam" id="PF05637">
    <property type="entry name" value="Glyco_transf_34"/>
    <property type="match status" value="1"/>
</dbReference>
<keyword evidence="5" id="KW-0812">Transmembrane</keyword>
<dbReference type="InterPro" id="IPR029044">
    <property type="entry name" value="Nucleotide-diphossugar_trans"/>
</dbReference>
<evidence type="ECO:0000256" key="4">
    <source>
        <dbReference type="SAM" id="MobiDB-lite"/>
    </source>
</evidence>
<dbReference type="GO" id="GO:0016757">
    <property type="term" value="F:glycosyltransferase activity"/>
    <property type="evidence" value="ECO:0007669"/>
    <property type="project" value="UniProtKB-KW"/>
</dbReference>
<comment type="similarity">
    <text evidence="1">Belongs to the glycosyltransferase 34 family.</text>
</comment>
<dbReference type="PANTHER" id="PTHR31306:SF5">
    <property type="entry name" value="ALPHA-1,6-MANNOSYLTRANSFERASE MNN10-RELATED"/>
    <property type="match status" value="1"/>
</dbReference>
<dbReference type="EMBL" id="ML978122">
    <property type="protein sequence ID" value="KAF2103037.1"/>
    <property type="molecule type" value="Genomic_DNA"/>
</dbReference>
<keyword evidence="2" id="KW-0328">Glycosyltransferase</keyword>
<evidence type="ECO:0000313" key="6">
    <source>
        <dbReference type="EMBL" id="KAF2103037.1"/>
    </source>
</evidence>
<evidence type="ECO:0000256" key="5">
    <source>
        <dbReference type="SAM" id="Phobius"/>
    </source>
</evidence>
<keyword evidence="5" id="KW-0472">Membrane</keyword>
<dbReference type="GO" id="GO:0006487">
    <property type="term" value="P:protein N-linked glycosylation"/>
    <property type="evidence" value="ECO:0007669"/>
    <property type="project" value="TreeGrafter"/>
</dbReference>
<accession>A0A9P4IR84</accession>
<feature type="transmembrane region" description="Helical" evidence="5">
    <location>
        <begin position="37"/>
        <end position="54"/>
    </location>
</feature>
<comment type="caution">
    <text evidence="6">The sequence shown here is derived from an EMBL/GenBank/DDBJ whole genome shotgun (WGS) entry which is preliminary data.</text>
</comment>
<evidence type="ECO:0000313" key="7">
    <source>
        <dbReference type="Proteomes" id="UP000799772"/>
    </source>
</evidence>
<reference evidence="6" key="1">
    <citation type="journal article" date="2020" name="Stud. Mycol.">
        <title>101 Dothideomycetes genomes: a test case for predicting lifestyles and emergence of pathogens.</title>
        <authorList>
            <person name="Haridas S."/>
            <person name="Albert R."/>
            <person name="Binder M."/>
            <person name="Bloem J."/>
            <person name="Labutti K."/>
            <person name="Salamov A."/>
            <person name="Andreopoulos B."/>
            <person name="Baker S."/>
            <person name="Barry K."/>
            <person name="Bills G."/>
            <person name="Bluhm B."/>
            <person name="Cannon C."/>
            <person name="Castanera R."/>
            <person name="Culley D."/>
            <person name="Daum C."/>
            <person name="Ezra D."/>
            <person name="Gonzalez J."/>
            <person name="Henrissat B."/>
            <person name="Kuo A."/>
            <person name="Liang C."/>
            <person name="Lipzen A."/>
            <person name="Lutzoni F."/>
            <person name="Magnuson J."/>
            <person name="Mondo S."/>
            <person name="Nolan M."/>
            <person name="Ohm R."/>
            <person name="Pangilinan J."/>
            <person name="Park H.-J."/>
            <person name="Ramirez L."/>
            <person name="Alfaro M."/>
            <person name="Sun H."/>
            <person name="Tritt A."/>
            <person name="Yoshinaga Y."/>
            <person name="Zwiers L.-H."/>
            <person name="Turgeon B."/>
            <person name="Goodwin S."/>
            <person name="Spatafora J."/>
            <person name="Crous P."/>
            <person name="Grigoriev I."/>
        </authorList>
    </citation>
    <scope>NUCLEOTIDE SEQUENCE</scope>
    <source>
        <strain evidence="6">CBS 133067</strain>
    </source>
</reference>
<evidence type="ECO:0000256" key="1">
    <source>
        <dbReference type="ARBA" id="ARBA00005664"/>
    </source>
</evidence>
<feature type="region of interest" description="Disordered" evidence="4">
    <location>
        <begin position="79"/>
        <end position="106"/>
    </location>
</feature>
<name>A0A9P4IR84_9PEZI</name>